<name>A0A8S5SRK0_9CAUD</name>
<evidence type="ECO:0000313" key="2">
    <source>
        <dbReference type="EMBL" id="DAF53644.1"/>
    </source>
</evidence>
<evidence type="ECO:0000259" key="1">
    <source>
        <dbReference type="Pfam" id="PF09681"/>
    </source>
</evidence>
<dbReference type="Pfam" id="PF09681">
    <property type="entry name" value="Phage_rep_org_N"/>
    <property type="match status" value="1"/>
</dbReference>
<accession>A0A8S5SRK0</accession>
<sequence>MSEDKKRFWWLKLKEGYFDSEGMRRLRKQAGGEVFTIIYLKMQLASLRTDGVISYNGYDETFAKEIAFAIGEDADNVANTIEALRRYKLIENITDESFFLPEAVANTGSESDSAARVRRLRERRALQSNDGK</sequence>
<reference evidence="2" key="1">
    <citation type="journal article" date="2021" name="Proc. Natl. Acad. Sci. U.S.A.">
        <title>A Catalog of Tens of Thousands of Viruses from Human Metagenomes Reveals Hidden Associations with Chronic Diseases.</title>
        <authorList>
            <person name="Tisza M.J."/>
            <person name="Buck C.B."/>
        </authorList>
    </citation>
    <scope>NUCLEOTIDE SEQUENCE</scope>
    <source>
        <strain evidence="2">CtMRT7</strain>
    </source>
</reference>
<dbReference type="NCBIfam" id="TIGR01714">
    <property type="entry name" value="phage_rep_org_N"/>
    <property type="match status" value="1"/>
</dbReference>
<dbReference type="InterPro" id="IPR010056">
    <property type="entry name" value="Phage_rep_org__N"/>
</dbReference>
<protein>
    <submittedName>
        <fullName evidence="2">Replisome organizer</fullName>
    </submittedName>
</protein>
<dbReference type="EMBL" id="BK032661">
    <property type="protein sequence ID" value="DAF53644.1"/>
    <property type="molecule type" value="Genomic_DNA"/>
</dbReference>
<proteinExistence type="predicted"/>
<feature type="domain" description="Phage replisome organiser N-terminal" evidence="1">
    <location>
        <begin position="10"/>
        <end position="124"/>
    </location>
</feature>
<organism evidence="2">
    <name type="scientific">Siphoviridae sp. ctMRT7</name>
    <dbReference type="NCBI Taxonomy" id="2827855"/>
    <lineage>
        <taxon>Viruses</taxon>
        <taxon>Duplodnaviria</taxon>
        <taxon>Heunggongvirae</taxon>
        <taxon>Uroviricota</taxon>
        <taxon>Caudoviricetes</taxon>
    </lineage>
</organism>